<feature type="transmembrane region" description="Helical" evidence="1">
    <location>
        <begin position="44"/>
        <end position="65"/>
    </location>
</feature>
<gene>
    <name evidence="2" type="ORF">Poly51_48520</name>
</gene>
<dbReference type="OrthoDB" id="7629687at2"/>
<comment type="caution">
    <text evidence="2">The sequence shown here is derived from an EMBL/GenBank/DDBJ whole genome shotgun (WGS) entry which is preliminary data.</text>
</comment>
<accession>A0A5C6EJD8</accession>
<evidence type="ECO:0000313" key="2">
    <source>
        <dbReference type="EMBL" id="TWU48948.1"/>
    </source>
</evidence>
<dbReference type="RefSeq" id="WP_146460558.1">
    <property type="nucleotide sequence ID" value="NZ_SJPW01000006.1"/>
</dbReference>
<protein>
    <submittedName>
        <fullName evidence="2">Uncharacterized protein</fullName>
    </submittedName>
</protein>
<evidence type="ECO:0000313" key="3">
    <source>
        <dbReference type="Proteomes" id="UP000318288"/>
    </source>
</evidence>
<proteinExistence type="predicted"/>
<dbReference type="EMBL" id="SJPW01000006">
    <property type="protein sequence ID" value="TWU48948.1"/>
    <property type="molecule type" value="Genomic_DNA"/>
</dbReference>
<feature type="transmembrane region" description="Helical" evidence="1">
    <location>
        <begin position="16"/>
        <end position="38"/>
    </location>
</feature>
<keyword evidence="3" id="KW-1185">Reference proteome</keyword>
<keyword evidence="1" id="KW-0812">Transmembrane</keyword>
<sequence>MTKITYKEGNRRFRMYIAPLMVAYVAILVIGPFVVAMFDSKPPLLLATVAVINAAPLLAAFWMMLRYIDTTDEYVRLRQLKAFAEGSALTLSVIIVLGFLQIYEVVPRVNVLFFGLAFFGLYGICYVSRNGWRP</sequence>
<organism evidence="2 3">
    <name type="scientific">Rubripirellula tenax</name>
    <dbReference type="NCBI Taxonomy" id="2528015"/>
    <lineage>
        <taxon>Bacteria</taxon>
        <taxon>Pseudomonadati</taxon>
        <taxon>Planctomycetota</taxon>
        <taxon>Planctomycetia</taxon>
        <taxon>Pirellulales</taxon>
        <taxon>Pirellulaceae</taxon>
        <taxon>Rubripirellula</taxon>
    </lineage>
</organism>
<name>A0A5C6EJD8_9BACT</name>
<keyword evidence="1" id="KW-0472">Membrane</keyword>
<evidence type="ECO:0000256" key="1">
    <source>
        <dbReference type="SAM" id="Phobius"/>
    </source>
</evidence>
<dbReference type="Proteomes" id="UP000318288">
    <property type="component" value="Unassembled WGS sequence"/>
</dbReference>
<feature type="transmembrane region" description="Helical" evidence="1">
    <location>
        <begin position="86"/>
        <end position="103"/>
    </location>
</feature>
<feature type="transmembrane region" description="Helical" evidence="1">
    <location>
        <begin position="109"/>
        <end position="128"/>
    </location>
</feature>
<keyword evidence="1" id="KW-1133">Transmembrane helix</keyword>
<dbReference type="AlphaFoldDB" id="A0A5C6EJD8"/>
<reference evidence="2 3" key="1">
    <citation type="submission" date="2019-02" db="EMBL/GenBank/DDBJ databases">
        <title>Deep-cultivation of Planctomycetes and their phenomic and genomic characterization uncovers novel biology.</title>
        <authorList>
            <person name="Wiegand S."/>
            <person name="Jogler M."/>
            <person name="Boedeker C."/>
            <person name="Pinto D."/>
            <person name="Vollmers J."/>
            <person name="Rivas-Marin E."/>
            <person name="Kohn T."/>
            <person name="Peeters S.H."/>
            <person name="Heuer A."/>
            <person name="Rast P."/>
            <person name="Oberbeckmann S."/>
            <person name="Bunk B."/>
            <person name="Jeske O."/>
            <person name="Meyerdierks A."/>
            <person name="Storesund J.E."/>
            <person name="Kallscheuer N."/>
            <person name="Luecker S."/>
            <person name="Lage O.M."/>
            <person name="Pohl T."/>
            <person name="Merkel B.J."/>
            <person name="Hornburger P."/>
            <person name="Mueller R.-W."/>
            <person name="Bruemmer F."/>
            <person name="Labrenz M."/>
            <person name="Spormann A.M."/>
            <person name="Op Den Camp H."/>
            <person name="Overmann J."/>
            <person name="Amann R."/>
            <person name="Jetten M.S.M."/>
            <person name="Mascher T."/>
            <person name="Medema M.H."/>
            <person name="Devos D.P."/>
            <person name="Kaster A.-K."/>
            <person name="Ovreas L."/>
            <person name="Rohde M."/>
            <person name="Galperin M.Y."/>
            <person name="Jogler C."/>
        </authorList>
    </citation>
    <scope>NUCLEOTIDE SEQUENCE [LARGE SCALE GENOMIC DNA]</scope>
    <source>
        <strain evidence="2 3">Poly51</strain>
    </source>
</reference>